<dbReference type="InterPro" id="IPR017853">
    <property type="entry name" value="GH"/>
</dbReference>
<name>A0A7V4WW64_CALAY</name>
<dbReference type="SUPFAM" id="SSF51445">
    <property type="entry name" value="(Trans)glycosidases"/>
    <property type="match status" value="1"/>
</dbReference>
<feature type="chain" id="PRO_5031320761" evidence="3">
    <location>
        <begin position="22"/>
        <end position="611"/>
    </location>
</feature>
<dbReference type="PANTHER" id="PTHR10357:SF210">
    <property type="entry name" value="MALTODEXTRIN GLUCOSIDASE"/>
    <property type="match status" value="1"/>
</dbReference>
<keyword evidence="2" id="KW-0326">Glycosidase</keyword>
<dbReference type="GO" id="GO:0016798">
    <property type="term" value="F:hydrolase activity, acting on glycosyl bonds"/>
    <property type="evidence" value="ECO:0007669"/>
    <property type="project" value="UniProtKB-KW"/>
</dbReference>
<dbReference type="Proteomes" id="UP000885779">
    <property type="component" value="Unassembled WGS sequence"/>
</dbReference>
<accession>A0A7V4WW64</accession>
<evidence type="ECO:0000313" key="5">
    <source>
        <dbReference type="EMBL" id="HGY57109.1"/>
    </source>
</evidence>
<evidence type="ECO:0000256" key="3">
    <source>
        <dbReference type="SAM" id="SignalP"/>
    </source>
</evidence>
<dbReference type="SMART" id="SM00642">
    <property type="entry name" value="Aamy"/>
    <property type="match status" value="1"/>
</dbReference>
<evidence type="ECO:0000256" key="2">
    <source>
        <dbReference type="ARBA" id="ARBA00023295"/>
    </source>
</evidence>
<dbReference type="PANTHER" id="PTHR10357">
    <property type="entry name" value="ALPHA-AMYLASE FAMILY MEMBER"/>
    <property type="match status" value="1"/>
</dbReference>
<dbReference type="Pfam" id="PF16657">
    <property type="entry name" value="Malt_amylase_C"/>
    <property type="match status" value="1"/>
</dbReference>
<keyword evidence="1" id="KW-0378">Hydrolase</keyword>
<organism evidence="5">
    <name type="scientific">Caldithrix abyssi</name>
    <dbReference type="NCBI Taxonomy" id="187145"/>
    <lineage>
        <taxon>Bacteria</taxon>
        <taxon>Pseudomonadati</taxon>
        <taxon>Calditrichota</taxon>
        <taxon>Calditrichia</taxon>
        <taxon>Calditrichales</taxon>
        <taxon>Calditrichaceae</taxon>
        <taxon>Caldithrix</taxon>
    </lineage>
</organism>
<comment type="caution">
    <text evidence="5">The sequence shown here is derived from an EMBL/GenBank/DDBJ whole genome shotgun (WGS) entry which is preliminary data.</text>
</comment>
<evidence type="ECO:0000259" key="4">
    <source>
        <dbReference type="SMART" id="SM00642"/>
    </source>
</evidence>
<dbReference type="InterPro" id="IPR032091">
    <property type="entry name" value="Malt_amylase-like_C"/>
</dbReference>
<dbReference type="Gene3D" id="2.60.40.1180">
    <property type="entry name" value="Golgi alpha-mannosidase II"/>
    <property type="match status" value="1"/>
</dbReference>
<feature type="signal peptide" evidence="3">
    <location>
        <begin position="1"/>
        <end position="21"/>
    </location>
</feature>
<dbReference type="AlphaFoldDB" id="A0A7V4WW64"/>
<sequence length="611" mass="71327">MKKLSIFIVLFLILACSGNRVKSGAQQAAGPQWAKEAVWYQIFPERFRNGDPSNDPRPEDMAGAWPYTVPEGWQIHPWTSDWYELKPWEQKTGHDFYWNHGLRRYGGDLQGVLDKLDYLQELGVTAIYFNPLFESPSLHKYDASMYHHIDNNFGPNPERDRKIWAKENPADPATWQWTSADSLFLQLIKEAHKRKMRIIIDGVFNHVGNTFWAFRDVMENQQNSAFKDWFYIKNWDDPATKENEFEYQGWYGIRDLPELREDENGLVAGPREHIRAIVQRWGDPDGDGDPSDGIDGWRLDVAEMVNITFWKDFRKWVKEVNPEAYLTGEIWWEDWPHNKMFNAAPWLQGDAFDAVMNYRFTRALRQFVANNKNKINAGAFADSLNNIYRDYSFERALVLQNLTGSHDMERIASQIVNPDKWIDHGGNPAQDPNFDVRKPDEEERQKQKLMAALQMTLPGAPMIYYGDEAGMWGGDDPDCRKPMVWPEFKYDAERAHPFGKPRPTDTVEFDTALYDWYKKWIRLRRNNRTLSMGAINFIPANQEVLVFERILEKDTIHVAANSSNKPTSIQPNVLNRLGDKLINMISEETIFVKKNGLELAPYEIFTLRRKK</sequence>
<reference evidence="5" key="1">
    <citation type="journal article" date="2020" name="mSystems">
        <title>Genome- and Community-Level Interaction Insights into Carbon Utilization and Element Cycling Functions of Hydrothermarchaeota in Hydrothermal Sediment.</title>
        <authorList>
            <person name="Zhou Z."/>
            <person name="Liu Y."/>
            <person name="Xu W."/>
            <person name="Pan J."/>
            <person name="Luo Z.H."/>
            <person name="Li M."/>
        </authorList>
    </citation>
    <scope>NUCLEOTIDE SEQUENCE [LARGE SCALE GENOMIC DNA]</scope>
    <source>
        <strain evidence="5">HyVt-577</strain>
    </source>
</reference>
<evidence type="ECO:0000256" key="1">
    <source>
        <dbReference type="ARBA" id="ARBA00022801"/>
    </source>
</evidence>
<dbReference type="InterPro" id="IPR006047">
    <property type="entry name" value="GH13_cat_dom"/>
</dbReference>
<dbReference type="PROSITE" id="PS51257">
    <property type="entry name" value="PROKAR_LIPOPROTEIN"/>
    <property type="match status" value="1"/>
</dbReference>
<dbReference type="GO" id="GO:0005975">
    <property type="term" value="P:carbohydrate metabolic process"/>
    <property type="evidence" value="ECO:0007669"/>
    <property type="project" value="InterPro"/>
</dbReference>
<keyword evidence="3" id="KW-0732">Signal</keyword>
<dbReference type="SUPFAM" id="SSF51011">
    <property type="entry name" value="Glycosyl hydrolase domain"/>
    <property type="match status" value="1"/>
</dbReference>
<proteinExistence type="predicted"/>
<dbReference type="Pfam" id="PF00128">
    <property type="entry name" value="Alpha-amylase"/>
    <property type="match status" value="2"/>
</dbReference>
<protein>
    <submittedName>
        <fullName evidence="5">Alpha-amylase</fullName>
    </submittedName>
</protein>
<dbReference type="InterPro" id="IPR013780">
    <property type="entry name" value="Glyco_hydro_b"/>
</dbReference>
<feature type="domain" description="Glycosyl hydrolase family 13 catalytic" evidence="4">
    <location>
        <begin position="41"/>
        <end position="524"/>
    </location>
</feature>
<dbReference type="Gene3D" id="3.20.20.80">
    <property type="entry name" value="Glycosidases"/>
    <property type="match status" value="1"/>
</dbReference>
<dbReference type="EMBL" id="DRQG01000144">
    <property type="protein sequence ID" value="HGY57109.1"/>
    <property type="molecule type" value="Genomic_DNA"/>
</dbReference>
<dbReference type="CDD" id="cd11338">
    <property type="entry name" value="AmyAc_CMD"/>
    <property type="match status" value="1"/>
</dbReference>
<gene>
    <name evidence="5" type="ORF">ENK44_15475</name>
</gene>